<gene>
    <name evidence="2" type="ORF">VKT23_001076</name>
</gene>
<dbReference type="EMBL" id="JBANRG010000001">
    <property type="protein sequence ID" value="KAK7472972.1"/>
    <property type="molecule type" value="Genomic_DNA"/>
</dbReference>
<keyword evidence="1" id="KW-0812">Transmembrane</keyword>
<feature type="transmembrane region" description="Helical" evidence="1">
    <location>
        <begin position="167"/>
        <end position="189"/>
    </location>
</feature>
<keyword evidence="1" id="KW-0472">Membrane</keyword>
<accession>A0ABR1K736</accession>
<feature type="transmembrane region" description="Helical" evidence="1">
    <location>
        <begin position="209"/>
        <end position="230"/>
    </location>
</feature>
<protein>
    <recommendedName>
        <fullName evidence="4">Gustatory receptor</fullName>
    </recommendedName>
</protein>
<organism evidence="2 3">
    <name type="scientific">Marasmiellus scandens</name>
    <dbReference type="NCBI Taxonomy" id="2682957"/>
    <lineage>
        <taxon>Eukaryota</taxon>
        <taxon>Fungi</taxon>
        <taxon>Dikarya</taxon>
        <taxon>Basidiomycota</taxon>
        <taxon>Agaricomycotina</taxon>
        <taxon>Agaricomycetes</taxon>
        <taxon>Agaricomycetidae</taxon>
        <taxon>Agaricales</taxon>
        <taxon>Marasmiineae</taxon>
        <taxon>Omphalotaceae</taxon>
        <taxon>Marasmiellus</taxon>
    </lineage>
</organism>
<keyword evidence="1" id="KW-1133">Transmembrane helix</keyword>
<comment type="caution">
    <text evidence="2">The sequence shown here is derived from an EMBL/GenBank/DDBJ whole genome shotgun (WGS) entry which is preliminary data.</text>
</comment>
<dbReference type="Proteomes" id="UP001498398">
    <property type="component" value="Unassembled WGS sequence"/>
</dbReference>
<feature type="transmembrane region" description="Helical" evidence="1">
    <location>
        <begin position="52"/>
        <end position="77"/>
    </location>
</feature>
<proteinExistence type="predicted"/>
<feature type="transmembrane region" description="Helical" evidence="1">
    <location>
        <begin position="89"/>
        <end position="109"/>
    </location>
</feature>
<evidence type="ECO:0000313" key="3">
    <source>
        <dbReference type="Proteomes" id="UP001498398"/>
    </source>
</evidence>
<feature type="transmembrane region" description="Helical" evidence="1">
    <location>
        <begin position="121"/>
        <end position="142"/>
    </location>
</feature>
<sequence length="353" mass="40482">MADNFTIDQQPYELTGYLRVASIAIALYDLISTLPRSWRFYKEHWDRPRLTVSFVLFFLIQISSILVLVISNVGFFYSHFTQNSCNHFYLLPPIFKVLQLMVSQVILGFRAYNLSQRSRRIGIFLVSLYVVACSIEWASTLYKRQAVVDPNHNICRAVFTDLFFSAWVYYAVAIIYDLATTSIAIAYLLKHTLSTTTSTVFSQLTKMMLYDGCGYFIALTAANVLNLIIYRENQDIQTAAASLGYCVTWIMSQRLLMHLHEASLERRNLSIDDAITISQSISSARDTARIFRSQFDSKTGLTDLLTIPDFETSSMESISEFPEEVNVQVRVEKTVKVEHRLYTLENYSRSPPV</sequence>
<reference evidence="2 3" key="1">
    <citation type="submission" date="2024-01" db="EMBL/GenBank/DDBJ databases">
        <title>A draft genome for the cacao thread blight pathogen Marasmiellus scandens.</title>
        <authorList>
            <person name="Baruah I.K."/>
            <person name="Leung J."/>
            <person name="Bukari Y."/>
            <person name="Amoako-Attah I."/>
            <person name="Meinhardt L.W."/>
            <person name="Bailey B.A."/>
            <person name="Cohen S.P."/>
        </authorList>
    </citation>
    <scope>NUCLEOTIDE SEQUENCE [LARGE SCALE GENOMIC DNA]</scope>
    <source>
        <strain evidence="2 3">GH-19</strain>
    </source>
</reference>
<feature type="transmembrane region" description="Helical" evidence="1">
    <location>
        <begin position="14"/>
        <end position="31"/>
    </location>
</feature>
<evidence type="ECO:0000256" key="1">
    <source>
        <dbReference type="SAM" id="Phobius"/>
    </source>
</evidence>
<name>A0ABR1K736_9AGAR</name>
<evidence type="ECO:0000313" key="2">
    <source>
        <dbReference type="EMBL" id="KAK7472972.1"/>
    </source>
</evidence>
<evidence type="ECO:0008006" key="4">
    <source>
        <dbReference type="Google" id="ProtNLM"/>
    </source>
</evidence>
<keyword evidence="3" id="KW-1185">Reference proteome</keyword>